<gene>
    <name evidence="1" type="ORF">RRG08_030851</name>
</gene>
<reference evidence="1" key="1">
    <citation type="journal article" date="2023" name="G3 (Bethesda)">
        <title>A reference genome for the long-term kleptoplast-retaining sea slug Elysia crispata morphotype clarki.</title>
        <authorList>
            <person name="Eastman K.E."/>
            <person name="Pendleton A.L."/>
            <person name="Shaikh M.A."/>
            <person name="Suttiyut T."/>
            <person name="Ogas R."/>
            <person name="Tomko P."/>
            <person name="Gavelis G."/>
            <person name="Widhalm J.R."/>
            <person name="Wisecaver J.H."/>
        </authorList>
    </citation>
    <scope>NUCLEOTIDE SEQUENCE</scope>
    <source>
        <strain evidence="1">ECLA1</strain>
    </source>
</reference>
<sequence>MTLEELRLNYGLFYSQLLEFVSGLNNRLMPDAPQQLQYVTILPDILPEDDPDFQSGNEDSVIGRAYILEKMTLLVLARTRQFVDEGSHGWYDDQAEKLKIWLELVKLHSKHSVLLSNAESSKSLEAGIGGFGTRIGTRRQINVDNLRDLQNLLIASAEVFDVHLLKLSSSGVACLGFIVAMERLCAVLVGLLLLYSYFCMDDSYMDSSHDLLIFCRDNVDIENCAKTHSDPTFSLYDIYDTMTTNVSQLEEVCENQNPHLANCIGPCFLEFRSSIYSHLQNVCTYVTWISWEEECWTEQWALEARECYRWLYPYHRTGNPARGLYPVPYRVYDRATIAQDCFPTASEMVPSKSSFYQTWIFQKLLQQYFELHGYPEDLITFQTM</sequence>
<keyword evidence="2" id="KW-1185">Reference proteome</keyword>
<dbReference type="EMBL" id="JAWDGP010007673">
    <property type="protein sequence ID" value="KAK3709172.1"/>
    <property type="molecule type" value="Genomic_DNA"/>
</dbReference>
<evidence type="ECO:0000313" key="2">
    <source>
        <dbReference type="Proteomes" id="UP001283361"/>
    </source>
</evidence>
<dbReference type="AlphaFoldDB" id="A0AAE0XSP0"/>
<organism evidence="1 2">
    <name type="scientific">Elysia crispata</name>
    <name type="common">lettuce slug</name>
    <dbReference type="NCBI Taxonomy" id="231223"/>
    <lineage>
        <taxon>Eukaryota</taxon>
        <taxon>Metazoa</taxon>
        <taxon>Spiralia</taxon>
        <taxon>Lophotrochozoa</taxon>
        <taxon>Mollusca</taxon>
        <taxon>Gastropoda</taxon>
        <taxon>Heterobranchia</taxon>
        <taxon>Euthyneura</taxon>
        <taxon>Panpulmonata</taxon>
        <taxon>Sacoglossa</taxon>
        <taxon>Placobranchoidea</taxon>
        <taxon>Plakobranchidae</taxon>
        <taxon>Elysia</taxon>
    </lineage>
</organism>
<comment type="caution">
    <text evidence="1">The sequence shown here is derived from an EMBL/GenBank/DDBJ whole genome shotgun (WGS) entry which is preliminary data.</text>
</comment>
<name>A0AAE0XSP0_9GAST</name>
<protein>
    <submittedName>
        <fullName evidence="1">Uncharacterized protein</fullName>
    </submittedName>
</protein>
<evidence type="ECO:0000313" key="1">
    <source>
        <dbReference type="EMBL" id="KAK3709172.1"/>
    </source>
</evidence>
<dbReference type="Proteomes" id="UP001283361">
    <property type="component" value="Unassembled WGS sequence"/>
</dbReference>
<accession>A0AAE0XSP0</accession>
<proteinExistence type="predicted"/>